<dbReference type="PANTHER" id="PTHR34222:SF43">
    <property type="entry name" value="RETROTRANSPOSON GAG DOMAIN-CONTAINING PROTEIN"/>
    <property type="match status" value="1"/>
</dbReference>
<protein>
    <recommendedName>
        <fullName evidence="3">Gag-polypeptide of LTR copia-type</fullName>
    </recommendedName>
</protein>
<organism evidence="1 2">
    <name type="scientific">Tanacetum coccineum</name>
    <dbReference type="NCBI Taxonomy" id="301880"/>
    <lineage>
        <taxon>Eukaryota</taxon>
        <taxon>Viridiplantae</taxon>
        <taxon>Streptophyta</taxon>
        <taxon>Embryophyta</taxon>
        <taxon>Tracheophyta</taxon>
        <taxon>Spermatophyta</taxon>
        <taxon>Magnoliopsida</taxon>
        <taxon>eudicotyledons</taxon>
        <taxon>Gunneridae</taxon>
        <taxon>Pentapetalae</taxon>
        <taxon>asterids</taxon>
        <taxon>campanulids</taxon>
        <taxon>Asterales</taxon>
        <taxon>Asteraceae</taxon>
        <taxon>Asteroideae</taxon>
        <taxon>Anthemideae</taxon>
        <taxon>Anthemidinae</taxon>
        <taxon>Tanacetum</taxon>
    </lineage>
</organism>
<dbReference type="Proteomes" id="UP001151760">
    <property type="component" value="Unassembled WGS sequence"/>
</dbReference>
<proteinExistence type="predicted"/>
<evidence type="ECO:0000313" key="1">
    <source>
        <dbReference type="EMBL" id="GJS59570.1"/>
    </source>
</evidence>
<evidence type="ECO:0008006" key="3">
    <source>
        <dbReference type="Google" id="ProtNLM"/>
    </source>
</evidence>
<reference evidence="1" key="1">
    <citation type="journal article" date="2022" name="Int. J. Mol. Sci.">
        <title>Draft Genome of Tanacetum Coccineum: Genomic Comparison of Closely Related Tanacetum-Family Plants.</title>
        <authorList>
            <person name="Yamashiro T."/>
            <person name="Shiraishi A."/>
            <person name="Nakayama K."/>
            <person name="Satake H."/>
        </authorList>
    </citation>
    <scope>NUCLEOTIDE SEQUENCE</scope>
</reference>
<comment type="caution">
    <text evidence="1">The sequence shown here is derived from an EMBL/GenBank/DDBJ whole genome shotgun (WGS) entry which is preliminary data.</text>
</comment>
<evidence type="ECO:0000313" key="2">
    <source>
        <dbReference type="Proteomes" id="UP001151760"/>
    </source>
</evidence>
<accession>A0ABQ4X3I5</accession>
<dbReference type="PANTHER" id="PTHR34222">
    <property type="entry name" value="GAG_PRE-INTEGRS DOMAIN-CONTAINING PROTEIN"/>
    <property type="match status" value="1"/>
</dbReference>
<dbReference type="EMBL" id="BQNB010009158">
    <property type="protein sequence ID" value="GJS59570.1"/>
    <property type="molecule type" value="Genomic_DNA"/>
</dbReference>
<sequence length="170" mass="19201">MLAGNLTEYSTAKELWDALVITYSSGKDKLQIFNRHVKANELKQSDKSLEDFWIALQGVWGEIDRTDPNPMKCPEDIKTYAKIRSDKKLFQFLNGLDRKFKSIKWEILRVDPLPTAEAAYATVRKEAAYHNILGATNNEPHGIATGLIAGETEGVGFVTKGYHWNDGKKK</sequence>
<name>A0ABQ4X3I5_9ASTR</name>
<reference evidence="1" key="2">
    <citation type="submission" date="2022-01" db="EMBL/GenBank/DDBJ databases">
        <authorList>
            <person name="Yamashiro T."/>
            <person name="Shiraishi A."/>
            <person name="Satake H."/>
            <person name="Nakayama K."/>
        </authorList>
    </citation>
    <scope>NUCLEOTIDE SEQUENCE</scope>
</reference>
<keyword evidence="2" id="KW-1185">Reference proteome</keyword>
<gene>
    <name evidence="1" type="ORF">Tco_0654354</name>
</gene>